<gene>
    <name evidence="2" type="ORF">Strvi_9444</name>
</gene>
<keyword evidence="2" id="KW-0614">Plasmid</keyword>
<proteinExistence type="predicted"/>
<protein>
    <submittedName>
        <fullName evidence="2">Uncharacterized protein</fullName>
    </submittedName>
</protein>
<name>G2PGY4_STRV4</name>
<geneLocation type="plasmid" evidence="2 3">
    <name>pSTRVI01</name>
</geneLocation>
<reference evidence="2" key="1">
    <citation type="submission" date="2011-08" db="EMBL/GenBank/DDBJ databases">
        <title>Complete sequence of plasmid 1 of Streptomyces violaceusniger Tu 4113.</title>
        <authorList>
            <consortium name="US DOE Joint Genome Institute"/>
            <person name="Lucas S."/>
            <person name="Han J."/>
            <person name="Lapidus A."/>
            <person name="Cheng J.-F."/>
            <person name="Goodwin L."/>
            <person name="Pitluck S."/>
            <person name="Peters L."/>
            <person name="Ivanova N."/>
            <person name="Daligault H."/>
            <person name="Detter J.C."/>
            <person name="Han C."/>
            <person name="Tapia R."/>
            <person name="Land M."/>
            <person name="Hauser L."/>
            <person name="Kyrpides N."/>
            <person name="Ivanova N."/>
            <person name="Pagani I."/>
            <person name="Hagen A."/>
            <person name="Katz L."/>
            <person name="Fiedler H.-P."/>
            <person name="Keasling J."/>
            <person name="Fortman J."/>
            <person name="Woyke T."/>
        </authorList>
    </citation>
    <scope>NUCLEOTIDE SEQUENCE [LARGE SCALE GENOMIC DNA]</scope>
    <source>
        <strain evidence="2">Tu 4113</strain>
        <plasmid evidence="2">pSTRVI01</plasmid>
    </source>
</reference>
<dbReference type="EMBL" id="CP002995">
    <property type="protein sequence ID" value="AEM88698.1"/>
    <property type="molecule type" value="Genomic_DNA"/>
</dbReference>
<feature type="region of interest" description="Disordered" evidence="1">
    <location>
        <begin position="104"/>
        <end position="239"/>
    </location>
</feature>
<feature type="compositionally biased region" description="Pro residues" evidence="1">
    <location>
        <begin position="198"/>
        <end position="225"/>
    </location>
</feature>
<evidence type="ECO:0000256" key="1">
    <source>
        <dbReference type="SAM" id="MobiDB-lite"/>
    </source>
</evidence>
<evidence type="ECO:0000313" key="3">
    <source>
        <dbReference type="Proteomes" id="UP000008703"/>
    </source>
</evidence>
<sequence length="239" mass="25229">MKHPVAVVGQVAAAGTSRGGQPWRRIAANLPTGLPGRLAVADVYLRSDHPELLEPLTEGTSVLALAAPDVPWKLFVPKSGGHHQLVLWPRTHWQLAYWIADPATGRSTVPRTPPSVKSPPRTRPARPKPVPRPTVRPPERGTSALQGEAAEPAGPMAPPAAPVPPPADPPQPTGSPSEPTLEALSPAAPPGETTSGPSPLPPVPPVPPVPPLPPTMPSVPLPTAPRRPRKGLFKRWRNR</sequence>
<dbReference type="KEGG" id="svl:Strvi_9444"/>
<dbReference type="RefSeq" id="WP_014043633.1">
    <property type="nucleotide sequence ID" value="NC_015951.1"/>
</dbReference>
<accession>G2PGY4</accession>
<organism evidence="2 3">
    <name type="scientific">Streptomyces violaceusniger (strain Tu 4113)</name>
    <dbReference type="NCBI Taxonomy" id="653045"/>
    <lineage>
        <taxon>Bacteria</taxon>
        <taxon>Bacillati</taxon>
        <taxon>Actinomycetota</taxon>
        <taxon>Actinomycetes</taxon>
        <taxon>Kitasatosporales</taxon>
        <taxon>Streptomycetaceae</taxon>
        <taxon>Streptomyces</taxon>
        <taxon>Streptomyces violaceusniger group</taxon>
    </lineage>
</organism>
<dbReference type="HOGENOM" id="CLU_1160610_0_0_11"/>
<dbReference type="AlphaFoldDB" id="G2PGY4"/>
<evidence type="ECO:0000313" key="2">
    <source>
        <dbReference type="EMBL" id="AEM88698.1"/>
    </source>
</evidence>
<feature type="compositionally biased region" description="Pro residues" evidence="1">
    <location>
        <begin position="127"/>
        <end position="136"/>
    </location>
</feature>
<feature type="compositionally biased region" description="Pro residues" evidence="1">
    <location>
        <begin position="155"/>
        <end position="173"/>
    </location>
</feature>
<keyword evidence="3" id="KW-1185">Reference proteome</keyword>
<feature type="compositionally biased region" description="Basic residues" evidence="1">
    <location>
        <begin position="226"/>
        <end position="239"/>
    </location>
</feature>
<dbReference type="Proteomes" id="UP000008703">
    <property type="component" value="Plasmid pSTRVI01"/>
</dbReference>